<proteinExistence type="predicted"/>
<dbReference type="PROSITE" id="PS51257">
    <property type="entry name" value="PROKAR_LIPOPROTEIN"/>
    <property type="match status" value="1"/>
</dbReference>
<reference evidence="1 2" key="1">
    <citation type="submission" date="2023-04" db="EMBL/GenBank/DDBJ databases">
        <title>A long-awaited taxogenomic arrangement of the family Halomonadaceae.</title>
        <authorList>
            <person name="De La Haba R."/>
            <person name="Chuvochina M."/>
            <person name="Wittouck S."/>
            <person name="Arahal D.R."/>
            <person name="Sanchez-Porro C."/>
            <person name="Hugenholtz P."/>
            <person name="Ventosa A."/>
        </authorList>
    </citation>
    <scope>NUCLEOTIDE SEQUENCE [LARGE SCALE GENOMIC DNA]</scope>
    <source>
        <strain evidence="1 2">DSM 17332</strain>
    </source>
</reference>
<comment type="caution">
    <text evidence="1">The sequence shown here is derived from an EMBL/GenBank/DDBJ whole genome shotgun (WGS) entry which is preliminary data.</text>
</comment>
<dbReference type="EMBL" id="JARWAL010000008">
    <property type="protein sequence ID" value="MDR5893192.1"/>
    <property type="molecule type" value="Genomic_DNA"/>
</dbReference>
<dbReference type="Proteomes" id="UP001252270">
    <property type="component" value="Unassembled WGS sequence"/>
</dbReference>
<dbReference type="RefSeq" id="WP_253448171.1">
    <property type="nucleotide sequence ID" value="NZ_JARWAL010000008.1"/>
</dbReference>
<name>A0ABU1GNQ4_9GAMM</name>
<evidence type="ECO:0000313" key="1">
    <source>
        <dbReference type="EMBL" id="MDR5893192.1"/>
    </source>
</evidence>
<gene>
    <name evidence="1" type="ORF">QC820_10235</name>
</gene>
<accession>A0ABU1GNQ4</accession>
<evidence type="ECO:0000313" key="2">
    <source>
        <dbReference type="Proteomes" id="UP001252270"/>
    </source>
</evidence>
<organism evidence="1 2">
    <name type="scientific">Halomonas mongoliensis</name>
    <dbReference type="NCBI Taxonomy" id="321265"/>
    <lineage>
        <taxon>Bacteria</taxon>
        <taxon>Pseudomonadati</taxon>
        <taxon>Pseudomonadota</taxon>
        <taxon>Gammaproteobacteria</taxon>
        <taxon>Oceanospirillales</taxon>
        <taxon>Halomonadaceae</taxon>
        <taxon>Halomonas</taxon>
    </lineage>
</organism>
<protein>
    <recommendedName>
        <fullName evidence="3">DUF4136 domain-containing protein</fullName>
    </recommendedName>
</protein>
<sequence length="194" mass="20564">MRLRLWPPVWNKVRGKALVGGLAALLLAGCQTTPSTLPVAEPRPAAACTWPLGDQEPRALLRASVDALEAEGFLIRHTDLALGLVSAERTRILPGYGDRHDRWDRGGMFGGIGIGGGRGGVSSGVMIGFGGVGSLTRDATQLERVSLLAGDGEVRISRDIQVIDWRGELAEARSASSADFCQRLRDAIEAGGRP</sequence>
<keyword evidence="2" id="KW-1185">Reference proteome</keyword>
<evidence type="ECO:0008006" key="3">
    <source>
        <dbReference type="Google" id="ProtNLM"/>
    </source>
</evidence>